<dbReference type="EMBL" id="JABBGA010000016">
    <property type="protein sequence ID" value="NML27618.1"/>
    <property type="molecule type" value="Genomic_DNA"/>
</dbReference>
<proteinExistence type="predicted"/>
<dbReference type="PROSITE" id="PS51819">
    <property type="entry name" value="VOC"/>
    <property type="match status" value="1"/>
</dbReference>
<dbReference type="Gene3D" id="3.10.180.10">
    <property type="entry name" value="2,3-Dihydroxybiphenyl 1,2-Dioxygenase, domain 1"/>
    <property type="match status" value="1"/>
</dbReference>
<dbReference type="InterPro" id="IPR004360">
    <property type="entry name" value="Glyas_Fos-R_dOase_dom"/>
</dbReference>
<dbReference type="CDD" id="cd07262">
    <property type="entry name" value="VOC_like"/>
    <property type="match status" value="1"/>
</dbReference>
<dbReference type="RefSeq" id="WP_169147152.1">
    <property type="nucleotide sequence ID" value="NZ_JABBGA010000016.1"/>
</dbReference>
<dbReference type="InterPro" id="IPR029068">
    <property type="entry name" value="Glyas_Bleomycin-R_OHBP_Dase"/>
</dbReference>
<accession>A0A848G5V4</accession>
<gene>
    <name evidence="2" type="ORF">HHL15_17820</name>
</gene>
<dbReference type="SUPFAM" id="SSF54593">
    <property type="entry name" value="Glyoxalase/Bleomycin resistance protein/Dihydroxybiphenyl dioxygenase"/>
    <property type="match status" value="1"/>
</dbReference>
<feature type="domain" description="VOC" evidence="1">
    <location>
        <begin position="1"/>
        <end position="121"/>
    </location>
</feature>
<protein>
    <submittedName>
        <fullName evidence="2">VOC family protein</fullName>
    </submittedName>
</protein>
<sequence>MLTHITLGTNDLERARAFYDQVLEPLALKRLFSVEQASGWGAEAPQFIVLHPRNGEAAAAGNGLTVGFAAPSRGAVNAFHRIALSLGAVDEGAPGPRPFAPNAYAAYVRDLDGHKIVASCRQPE</sequence>
<keyword evidence="3" id="KW-1185">Reference proteome</keyword>
<dbReference type="PANTHER" id="PTHR35006">
    <property type="entry name" value="GLYOXALASE FAMILY PROTEIN (AFU_ORTHOLOGUE AFUA_5G14830)"/>
    <property type="match status" value="1"/>
</dbReference>
<evidence type="ECO:0000259" key="1">
    <source>
        <dbReference type="PROSITE" id="PS51819"/>
    </source>
</evidence>
<reference evidence="2 3" key="1">
    <citation type="submission" date="2020-04" db="EMBL/GenBank/DDBJ databases">
        <title>Zoogloea sp. G-4-1-14 isolated from soil.</title>
        <authorList>
            <person name="Dahal R.H."/>
        </authorList>
    </citation>
    <scope>NUCLEOTIDE SEQUENCE [LARGE SCALE GENOMIC DNA]</scope>
    <source>
        <strain evidence="2 3">G-4-1-14</strain>
    </source>
</reference>
<organism evidence="2 3">
    <name type="scientific">Zoogloea dura</name>
    <dbReference type="NCBI Taxonomy" id="2728840"/>
    <lineage>
        <taxon>Bacteria</taxon>
        <taxon>Pseudomonadati</taxon>
        <taxon>Pseudomonadota</taxon>
        <taxon>Betaproteobacteria</taxon>
        <taxon>Rhodocyclales</taxon>
        <taxon>Zoogloeaceae</taxon>
        <taxon>Zoogloea</taxon>
    </lineage>
</organism>
<comment type="caution">
    <text evidence="2">The sequence shown here is derived from an EMBL/GenBank/DDBJ whole genome shotgun (WGS) entry which is preliminary data.</text>
</comment>
<evidence type="ECO:0000313" key="2">
    <source>
        <dbReference type="EMBL" id="NML27618.1"/>
    </source>
</evidence>
<name>A0A848G5V4_9RHOO</name>
<dbReference type="Proteomes" id="UP000580043">
    <property type="component" value="Unassembled WGS sequence"/>
</dbReference>
<dbReference type="PANTHER" id="PTHR35006:SF2">
    <property type="entry name" value="GLYOXALASE FAMILY PROTEIN (AFU_ORTHOLOGUE AFUA_5G14830)"/>
    <property type="match status" value="1"/>
</dbReference>
<dbReference type="Pfam" id="PF00903">
    <property type="entry name" value="Glyoxalase"/>
    <property type="match status" value="1"/>
</dbReference>
<dbReference type="AlphaFoldDB" id="A0A848G5V4"/>
<evidence type="ECO:0000313" key="3">
    <source>
        <dbReference type="Proteomes" id="UP000580043"/>
    </source>
</evidence>
<dbReference type="InterPro" id="IPR037523">
    <property type="entry name" value="VOC_core"/>
</dbReference>